<accession>A0A7C8FS27</accession>
<organism evidence="2 3">
    <name type="scientific">Adlercreutzia muris</name>
    <dbReference type="NCBI Taxonomy" id="1796610"/>
    <lineage>
        <taxon>Bacteria</taxon>
        <taxon>Bacillati</taxon>
        <taxon>Actinomycetota</taxon>
        <taxon>Coriobacteriia</taxon>
        <taxon>Eggerthellales</taxon>
        <taxon>Eggerthellaceae</taxon>
        <taxon>Adlercreutzia</taxon>
    </lineage>
</organism>
<sequence>MKTMIVADFSTMRSALLQLVGICLIIAVFMGVVADTVVGAIAAITAMLPFMFLFSLAATDEQNGWERFRLTMPITRRQVVFGRYASLALLTVAAALFGLLLAAVIIGVATALPAGTAPAGLTAEANPPALIIGATAGTVVVIAVGSSVALPLITRFGMTRGARIVPLVVVLVMSAAIGFIGDGAAIDSALAGLVQWLDTGNNYLLLAVAMLLVVAAIYIASAFLSAKLYEGREF</sequence>
<feature type="transmembrane region" description="Helical" evidence="1">
    <location>
        <begin position="164"/>
        <end position="197"/>
    </location>
</feature>
<dbReference type="Pfam" id="PF13346">
    <property type="entry name" value="ABC2_membrane_5"/>
    <property type="match status" value="1"/>
</dbReference>
<feature type="transmembrane region" description="Helical" evidence="1">
    <location>
        <begin position="203"/>
        <end position="224"/>
    </location>
</feature>
<evidence type="ECO:0000256" key="1">
    <source>
        <dbReference type="SAM" id="Phobius"/>
    </source>
</evidence>
<dbReference type="AlphaFoldDB" id="A0A7C8FS27"/>
<keyword evidence="1" id="KW-1133">Transmembrane helix</keyword>
<evidence type="ECO:0000313" key="2">
    <source>
        <dbReference type="EMBL" id="KAB1642339.1"/>
    </source>
</evidence>
<feature type="transmembrane region" description="Helical" evidence="1">
    <location>
        <begin position="80"/>
        <end position="109"/>
    </location>
</feature>
<dbReference type="PANTHER" id="PTHR41309:SF2">
    <property type="entry name" value="MEMBRANE PROTEIN"/>
    <property type="match status" value="1"/>
</dbReference>
<proteinExistence type="predicted"/>
<dbReference type="Proteomes" id="UP000479639">
    <property type="component" value="Unassembled WGS sequence"/>
</dbReference>
<gene>
    <name evidence="2" type="ORF">F8D48_09350</name>
</gene>
<name>A0A7C8FS27_9ACTN</name>
<keyword evidence="1" id="KW-0472">Membrane</keyword>
<comment type="caution">
    <text evidence="2">The sequence shown here is derived from an EMBL/GenBank/DDBJ whole genome shotgun (WGS) entry which is preliminary data.</text>
</comment>
<dbReference type="RefSeq" id="WP_151431523.1">
    <property type="nucleotide sequence ID" value="NZ_JANJZI010000008.1"/>
</dbReference>
<keyword evidence="3" id="KW-1185">Reference proteome</keyword>
<keyword evidence="1" id="KW-0812">Transmembrane</keyword>
<feature type="transmembrane region" description="Helical" evidence="1">
    <location>
        <begin position="12"/>
        <end position="34"/>
    </location>
</feature>
<dbReference type="EMBL" id="WAJS01000031">
    <property type="protein sequence ID" value="KAB1642339.1"/>
    <property type="molecule type" value="Genomic_DNA"/>
</dbReference>
<dbReference type="PANTHER" id="PTHR41309">
    <property type="entry name" value="MEMBRANE PROTEIN-RELATED"/>
    <property type="match status" value="1"/>
</dbReference>
<dbReference type="InterPro" id="IPR025699">
    <property type="entry name" value="ABC2_memb-like"/>
</dbReference>
<evidence type="ECO:0000313" key="3">
    <source>
        <dbReference type="Proteomes" id="UP000479639"/>
    </source>
</evidence>
<feature type="transmembrane region" description="Helical" evidence="1">
    <location>
        <begin position="129"/>
        <end position="152"/>
    </location>
</feature>
<reference evidence="2 3" key="1">
    <citation type="submission" date="2019-09" db="EMBL/GenBank/DDBJ databases">
        <title>Whole genome shotgun sequencing (WGS) of Ellagibacter isourolithinifaciens DSM 104140(T) and Adlercreutzia muris DSM 29508(T).</title>
        <authorList>
            <person name="Stoll D.A."/>
            <person name="Danylec N."/>
            <person name="Huch M."/>
        </authorList>
    </citation>
    <scope>NUCLEOTIDE SEQUENCE [LARGE SCALE GENOMIC DNA]</scope>
    <source>
        <strain evidence="2 3">DSM 29508</strain>
    </source>
</reference>
<feature type="transmembrane region" description="Helical" evidence="1">
    <location>
        <begin position="40"/>
        <end position="59"/>
    </location>
</feature>
<protein>
    <submittedName>
        <fullName evidence="2">ABC-2 transporter permease</fullName>
    </submittedName>
</protein>